<dbReference type="HOGENOM" id="CLU_161224_0_0_9"/>
<protein>
    <recommendedName>
        <fullName evidence="3">Phage protein</fullName>
    </recommendedName>
</protein>
<comment type="caution">
    <text evidence="1">The sequence shown here is derived from an EMBL/GenBank/DDBJ whole genome shotgun (WGS) entry which is preliminary data.</text>
</comment>
<dbReference type="Proteomes" id="UP000013981">
    <property type="component" value="Unassembled WGS sequence"/>
</dbReference>
<evidence type="ECO:0000313" key="2">
    <source>
        <dbReference type="Proteomes" id="UP000013981"/>
    </source>
</evidence>
<dbReference type="eggNOG" id="ENOG5033G7G">
    <property type="taxonomic scope" value="Bacteria"/>
</dbReference>
<sequence length="118" mass="13118">MTAREKALSKLWTDRCTVTVREAKTNPQTHITDFVPRVLFTDVPCRLSFQTLSAADSGSAAALTQSVKLFLSNAYEVPEGSQITVTRQGKTLTFVRAGLPGVYVYHQEIMLEPAERWA</sequence>
<evidence type="ECO:0008006" key="3">
    <source>
        <dbReference type="Google" id="ProtNLM"/>
    </source>
</evidence>
<dbReference type="AlphaFoldDB" id="R8W445"/>
<dbReference type="RefSeq" id="WP_016146536.1">
    <property type="nucleotide sequence ID" value="NZ_KB976103.1"/>
</dbReference>
<reference evidence="1 2" key="1">
    <citation type="submission" date="2013-01" db="EMBL/GenBank/DDBJ databases">
        <title>The Genome Sequence of Butyricicoccus pullicaecorum 1.2.</title>
        <authorList>
            <consortium name="The Broad Institute Genome Sequencing Platform"/>
            <person name="Earl A."/>
            <person name="Ward D."/>
            <person name="Feldgarden M."/>
            <person name="Gevers D."/>
            <person name="Van Immerseel F."/>
            <person name="Eeckhaut V."/>
            <person name="Walker B."/>
            <person name="Young S.K."/>
            <person name="Zeng Q."/>
            <person name="Gargeya S."/>
            <person name="Fitzgerald M."/>
            <person name="Haas B."/>
            <person name="Abouelleil A."/>
            <person name="Alvarado L."/>
            <person name="Arachchi H.M."/>
            <person name="Berlin A.M."/>
            <person name="Chapman S.B."/>
            <person name="Dewar J."/>
            <person name="Goldberg J."/>
            <person name="Griggs A."/>
            <person name="Gujja S."/>
            <person name="Hansen M."/>
            <person name="Howarth C."/>
            <person name="Imamovic A."/>
            <person name="Larimer J."/>
            <person name="McCowan C."/>
            <person name="Murphy C."/>
            <person name="Neiman D."/>
            <person name="Pearson M."/>
            <person name="Priest M."/>
            <person name="Roberts A."/>
            <person name="Saif S."/>
            <person name="Shea T."/>
            <person name="Sisk P."/>
            <person name="Sykes S."/>
            <person name="Wortman J."/>
            <person name="Nusbaum C."/>
            <person name="Birren B."/>
        </authorList>
    </citation>
    <scope>NUCLEOTIDE SEQUENCE [LARGE SCALE GENOMIC DNA]</scope>
    <source>
        <strain evidence="1 2">1.2</strain>
    </source>
</reference>
<dbReference type="EMBL" id="AQOB01000002">
    <property type="protein sequence ID" value="EOQ39633.1"/>
    <property type="molecule type" value="Genomic_DNA"/>
</dbReference>
<accession>R8W445</accession>
<name>R8W445_9FIRM</name>
<dbReference type="OrthoDB" id="2942871at2"/>
<keyword evidence="2" id="KW-1185">Reference proteome</keyword>
<gene>
    <name evidence="1" type="ORF">HMPREF1526_00327</name>
</gene>
<organism evidence="1 2">
    <name type="scientific">Butyricicoccus pullicaecorum 1.2</name>
    <dbReference type="NCBI Taxonomy" id="1203606"/>
    <lineage>
        <taxon>Bacteria</taxon>
        <taxon>Bacillati</taxon>
        <taxon>Bacillota</taxon>
        <taxon>Clostridia</taxon>
        <taxon>Eubacteriales</taxon>
        <taxon>Butyricicoccaceae</taxon>
        <taxon>Butyricicoccus</taxon>
    </lineage>
</organism>
<proteinExistence type="predicted"/>
<dbReference type="PATRIC" id="fig|1203606.4.peg.299"/>
<evidence type="ECO:0000313" key="1">
    <source>
        <dbReference type="EMBL" id="EOQ39633.1"/>
    </source>
</evidence>